<feature type="non-terminal residue" evidence="2">
    <location>
        <position position="1"/>
    </location>
</feature>
<evidence type="ECO:0000256" key="1">
    <source>
        <dbReference type="SAM" id="MobiDB-lite"/>
    </source>
</evidence>
<proteinExistence type="predicted"/>
<protein>
    <submittedName>
        <fullName evidence="2">Uncharacterized protein</fullName>
    </submittedName>
</protein>
<accession>A0A6J4H7A4</accession>
<reference evidence="2" key="1">
    <citation type="submission" date="2020-02" db="EMBL/GenBank/DDBJ databases">
        <authorList>
            <person name="Meier V. D."/>
        </authorList>
    </citation>
    <scope>NUCLEOTIDE SEQUENCE</scope>
    <source>
        <strain evidence="2">AVDCRST_MAG57</strain>
    </source>
</reference>
<feature type="region of interest" description="Disordered" evidence="1">
    <location>
        <begin position="24"/>
        <end position="62"/>
    </location>
</feature>
<sequence>ACGERHPALVPDAGPGEQLRTRAQALHHRRRGGGRQRPLARDRAAHPDRPITPGRYFRELGL</sequence>
<feature type="compositionally biased region" description="Basic residues" evidence="1">
    <location>
        <begin position="25"/>
        <end position="34"/>
    </location>
</feature>
<feature type="compositionally biased region" description="Basic and acidic residues" evidence="1">
    <location>
        <begin position="39"/>
        <end position="49"/>
    </location>
</feature>
<name>A0A6J4H7A4_9ACTN</name>
<feature type="non-terminal residue" evidence="2">
    <location>
        <position position="62"/>
    </location>
</feature>
<dbReference type="EMBL" id="CADCTI010000032">
    <property type="protein sequence ID" value="CAA9216096.1"/>
    <property type="molecule type" value="Genomic_DNA"/>
</dbReference>
<dbReference type="AlphaFoldDB" id="A0A6J4H7A4"/>
<evidence type="ECO:0000313" key="2">
    <source>
        <dbReference type="EMBL" id="CAA9216096.1"/>
    </source>
</evidence>
<gene>
    <name evidence="2" type="ORF">AVDCRST_MAG57-332</name>
</gene>
<organism evidence="2">
    <name type="scientific">uncultured Blastococcus sp</name>
    <dbReference type="NCBI Taxonomy" id="217144"/>
    <lineage>
        <taxon>Bacteria</taxon>
        <taxon>Bacillati</taxon>
        <taxon>Actinomycetota</taxon>
        <taxon>Actinomycetes</taxon>
        <taxon>Geodermatophilales</taxon>
        <taxon>Geodermatophilaceae</taxon>
        <taxon>Blastococcus</taxon>
        <taxon>environmental samples</taxon>
    </lineage>
</organism>